<evidence type="ECO:0000313" key="22">
    <source>
        <dbReference type="EMBL" id="CCH75197.1"/>
    </source>
</evidence>
<evidence type="ECO:0000256" key="19">
    <source>
        <dbReference type="ARBA" id="ARBA00032409"/>
    </source>
</evidence>
<dbReference type="GO" id="GO:0016705">
    <property type="term" value="F:oxidoreductase activity, acting on paired donors, with incorporation or reduction of molecular oxygen"/>
    <property type="evidence" value="ECO:0007669"/>
    <property type="project" value="UniProtKB-ARBA"/>
</dbReference>
<evidence type="ECO:0000256" key="4">
    <source>
        <dbReference type="ARBA" id="ARBA00015816"/>
    </source>
</evidence>
<evidence type="ECO:0000256" key="12">
    <source>
        <dbReference type="ARBA" id="ARBA00022989"/>
    </source>
</evidence>
<keyword evidence="14" id="KW-0408">Iron</keyword>
<evidence type="ECO:0000256" key="10">
    <source>
        <dbReference type="ARBA" id="ARBA00022723"/>
    </source>
</evidence>
<proteinExistence type="inferred from homology"/>
<keyword evidence="9" id="KW-0001">2Fe-2S</keyword>
<dbReference type="RefSeq" id="WP_048695457.1">
    <property type="nucleotide sequence ID" value="NZ_HG764815.1"/>
</dbReference>
<evidence type="ECO:0000256" key="9">
    <source>
        <dbReference type="ARBA" id="ARBA00022714"/>
    </source>
</evidence>
<evidence type="ECO:0000256" key="16">
    <source>
        <dbReference type="ARBA" id="ARBA00023136"/>
    </source>
</evidence>
<dbReference type="CDD" id="cd03467">
    <property type="entry name" value="Rieske"/>
    <property type="match status" value="1"/>
</dbReference>
<comment type="caution">
    <text evidence="22">The sequence shown here is derived from an EMBL/GenBank/DDBJ whole genome shotgun (WGS) entry which is preliminary data.</text>
</comment>
<evidence type="ECO:0000256" key="11">
    <source>
        <dbReference type="ARBA" id="ARBA00022982"/>
    </source>
</evidence>
<keyword evidence="11" id="KW-0249">Electron transport</keyword>
<evidence type="ECO:0000256" key="3">
    <source>
        <dbReference type="ARBA" id="ARBA00010651"/>
    </source>
</evidence>
<dbReference type="GO" id="GO:0051537">
    <property type="term" value="F:2 iron, 2 sulfur cluster binding"/>
    <property type="evidence" value="ECO:0007669"/>
    <property type="project" value="UniProtKB-KW"/>
</dbReference>
<comment type="function">
    <text evidence="1">Iron-sulfur subunit of the cytochrome bc1 complex, an essential component of the respiratory electron transport chain required for ATP synthesis. The bc1 complex catalyzes the oxidation of menaquinol and the reduction of cytochrome c in the respiratory chain. The bc1 complex operates through a Q-cycle mechanism that couples electron transfer to generation of the proton gradient that drives ATP synthesis.</text>
</comment>
<evidence type="ECO:0000256" key="6">
    <source>
        <dbReference type="ARBA" id="ARBA00022475"/>
    </source>
</evidence>
<dbReference type="InterPro" id="IPR045603">
    <property type="entry name" value="QcrA_N"/>
</dbReference>
<dbReference type="STRING" id="1193182.BN11_550005"/>
<evidence type="ECO:0000256" key="2">
    <source>
        <dbReference type="ARBA" id="ARBA00004651"/>
    </source>
</evidence>
<dbReference type="Gene3D" id="2.102.10.10">
    <property type="entry name" value="Rieske [2Fe-2S] iron-sulphur domain"/>
    <property type="match status" value="1"/>
</dbReference>
<evidence type="ECO:0000256" key="1">
    <source>
        <dbReference type="ARBA" id="ARBA00002494"/>
    </source>
</evidence>
<evidence type="ECO:0000256" key="13">
    <source>
        <dbReference type="ARBA" id="ARBA00023002"/>
    </source>
</evidence>
<keyword evidence="16 20" id="KW-0472">Membrane</keyword>
<protein>
    <recommendedName>
        <fullName evidence="4">Cytochrome bc1 complex Rieske iron-sulfur subunit</fullName>
    </recommendedName>
    <alternativeName>
        <fullName evidence="18">Cytochrome bc1 reductase complex subunit QcrA</fullName>
    </alternativeName>
    <alternativeName>
        <fullName evidence="19">Rieske iron-sulfur protein</fullName>
    </alternativeName>
</protein>
<evidence type="ECO:0000256" key="14">
    <source>
        <dbReference type="ARBA" id="ARBA00023004"/>
    </source>
</evidence>
<dbReference type="InterPro" id="IPR017941">
    <property type="entry name" value="Rieske_2Fe-2S"/>
</dbReference>
<keyword evidence="8 20" id="KW-0812">Transmembrane</keyword>
<reference evidence="22 23" key="1">
    <citation type="journal article" date="2013" name="ISME J.">
        <title>A metabolic model for members of the genus Tetrasphaera involved in enhanced biological phosphorus removal.</title>
        <authorList>
            <person name="Kristiansen R."/>
            <person name="Nguyen H.T.T."/>
            <person name="Saunders A.M."/>
            <person name="Nielsen J.L."/>
            <person name="Wimmer R."/>
            <person name="Le V.Q."/>
            <person name="McIlroy S.J."/>
            <person name="Petrovski S."/>
            <person name="Seviour R.J."/>
            <person name="Calteau A."/>
            <person name="Nielsen K.L."/>
            <person name="Nielsen P.H."/>
        </authorList>
    </citation>
    <scope>NUCLEOTIDE SEQUENCE [LARGE SCALE GENOMIC DNA]</scope>
    <source>
        <strain evidence="22 23">Ben110</strain>
    </source>
</reference>
<dbReference type="GO" id="GO:0005886">
    <property type="term" value="C:plasma membrane"/>
    <property type="evidence" value="ECO:0007669"/>
    <property type="project" value="UniProtKB-SubCell"/>
</dbReference>
<evidence type="ECO:0000259" key="21">
    <source>
        <dbReference type="PROSITE" id="PS51296"/>
    </source>
</evidence>
<feature type="transmembrane region" description="Helical" evidence="20">
    <location>
        <begin position="117"/>
        <end position="137"/>
    </location>
</feature>
<keyword evidence="23" id="KW-1185">Reference proteome</keyword>
<keyword evidence="6" id="KW-1003">Cell membrane</keyword>
<dbReference type="PANTHER" id="PTHR10134">
    <property type="entry name" value="CYTOCHROME B-C1 COMPLEX SUBUNIT RIESKE, MITOCHONDRIAL"/>
    <property type="match status" value="1"/>
</dbReference>
<keyword evidence="7" id="KW-0679">Respiratory chain</keyword>
<keyword evidence="5" id="KW-0813">Transport</keyword>
<feature type="transmembrane region" description="Helical" evidence="20">
    <location>
        <begin position="181"/>
        <end position="203"/>
    </location>
</feature>
<dbReference type="SUPFAM" id="SSF50022">
    <property type="entry name" value="ISP domain"/>
    <property type="match status" value="1"/>
</dbReference>
<evidence type="ECO:0000256" key="15">
    <source>
        <dbReference type="ARBA" id="ARBA00023014"/>
    </source>
</evidence>
<gene>
    <name evidence="22" type="primary">qcrA</name>
    <name evidence="22" type="ORF">BN11_550005</name>
</gene>
<dbReference type="Pfam" id="PF19297">
    <property type="entry name" value="QcrA_N"/>
    <property type="match status" value="1"/>
</dbReference>
<evidence type="ECO:0000256" key="5">
    <source>
        <dbReference type="ARBA" id="ARBA00022448"/>
    </source>
</evidence>
<dbReference type="InterPro" id="IPR036922">
    <property type="entry name" value="Rieske_2Fe-2S_sf"/>
</dbReference>
<keyword evidence="13" id="KW-0560">Oxidoreductase</keyword>
<accession>W6K162</accession>
<keyword evidence="17" id="KW-1015">Disulfide bond</keyword>
<comment type="subcellular location">
    <subcellularLocation>
        <location evidence="2">Cell membrane</location>
        <topology evidence="2">Multi-pass membrane protein</topology>
    </subcellularLocation>
</comment>
<dbReference type="AlphaFoldDB" id="W6K162"/>
<evidence type="ECO:0000313" key="23">
    <source>
        <dbReference type="Proteomes" id="UP000035763"/>
    </source>
</evidence>
<organism evidence="22 23">
    <name type="scientific">Nostocoides australiense Ben110</name>
    <dbReference type="NCBI Taxonomy" id="1193182"/>
    <lineage>
        <taxon>Bacteria</taxon>
        <taxon>Bacillati</taxon>
        <taxon>Actinomycetota</taxon>
        <taxon>Actinomycetes</taxon>
        <taxon>Micrococcales</taxon>
        <taxon>Intrasporangiaceae</taxon>
        <taxon>Nostocoides</taxon>
    </lineage>
</organism>
<dbReference type="InterPro" id="IPR014349">
    <property type="entry name" value="Rieske_Fe-S_prot"/>
</dbReference>
<evidence type="ECO:0000256" key="18">
    <source>
        <dbReference type="ARBA" id="ARBA00029586"/>
    </source>
</evidence>
<dbReference type="GO" id="GO:0004497">
    <property type="term" value="F:monooxygenase activity"/>
    <property type="evidence" value="ECO:0007669"/>
    <property type="project" value="UniProtKB-ARBA"/>
</dbReference>
<name>W6K162_9MICO</name>
<evidence type="ECO:0000256" key="20">
    <source>
        <dbReference type="SAM" id="Phobius"/>
    </source>
</evidence>
<evidence type="ECO:0000256" key="17">
    <source>
        <dbReference type="ARBA" id="ARBA00023157"/>
    </source>
</evidence>
<keyword evidence="15" id="KW-0411">Iron-sulfur</keyword>
<evidence type="ECO:0000256" key="8">
    <source>
        <dbReference type="ARBA" id="ARBA00022692"/>
    </source>
</evidence>
<keyword evidence="10" id="KW-0479">Metal-binding</keyword>
<dbReference type="GO" id="GO:0046872">
    <property type="term" value="F:metal ion binding"/>
    <property type="evidence" value="ECO:0007669"/>
    <property type="project" value="UniProtKB-KW"/>
</dbReference>
<dbReference type="PROSITE" id="PS51296">
    <property type="entry name" value="RIESKE"/>
    <property type="match status" value="1"/>
</dbReference>
<dbReference type="OrthoDB" id="9802613at2"/>
<sequence length="396" mass="42765">MSSDTDATPRGGSTAYGADDFAAEESSATAVRLDDGHHVVGDGALPAHFENPGLPPHVERMADTSEKAAKRAERQVAGLFTLSILGTILFLVAYFAFDTAHRSWVPGLGNVSTTNLLFGIGLGLALLGIGLGAVHWAKTLMPDAEVVEERHPLRSSDAAREDFVGIMRDGGEKAQLFRRPLIKATLGGALGLFSLPLLVQLVGSLGPLPKNHLSLTMWNGEPDGHGGYTPYDKRPRLVTDPEAMPIKAEHVTIGSVYHVLPEGLLTNEELGVEGLEHGQLEEKGKAVVLLLRLDPKDFKPTERGQKALSWGYQGIVAYSKICTHVGCPVGLYERTTHHLLCPCHQSTFDVTDDCHVIFGPAKRPLPQLKIDVDDEGYLIAAEPFHEAVGPSFWERG</sequence>
<feature type="transmembrane region" description="Helical" evidence="20">
    <location>
        <begin position="76"/>
        <end position="97"/>
    </location>
</feature>
<keyword evidence="12 20" id="KW-1133">Transmembrane helix</keyword>
<dbReference type="EMBL" id="CAJA01000480">
    <property type="protein sequence ID" value="CCH75197.1"/>
    <property type="molecule type" value="Genomic_DNA"/>
</dbReference>
<feature type="domain" description="Rieske" evidence="21">
    <location>
        <begin position="285"/>
        <end position="379"/>
    </location>
</feature>
<dbReference type="Pfam" id="PF00355">
    <property type="entry name" value="Rieske"/>
    <property type="match status" value="1"/>
</dbReference>
<dbReference type="Proteomes" id="UP000035763">
    <property type="component" value="Unassembled WGS sequence"/>
</dbReference>
<evidence type="ECO:0000256" key="7">
    <source>
        <dbReference type="ARBA" id="ARBA00022660"/>
    </source>
</evidence>
<comment type="similarity">
    <text evidence="3">Belongs to the Rieske iron-sulfur protein family.</text>
</comment>